<dbReference type="GO" id="GO:0055085">
    <property type="term" value="P:transmembrane transport"/>
    <property type="evidence" value="ECO:0007669"/>
    <property type="project" value="InterPro"/>
</dbReference>
<dbReference type="CDD" id="cd06261">
    <property type="entry name" value="TM_PBP2"/>
    <property type="match status" value="1"/>
</dbReference>
<evidence type="ECO:0000256" key="2">
    <source>
        <dbReference type="ARBA" id="ARBA00022448"/>
    </source>
</evidence>
<dbReference type="PANTHER" id="PTHR43386">
    <property type="entry name" value="OLIGOPEPTIDE TRANSPORT SYSTEM PERMEASE PROTEIN APPC"/>
    <property type="match status" value="1"/>
</dbReference>
<dbReference type="AlphaFoldDB" id="X0V1V7"/>
<feature type="transmembrane region" description="Helical" evidence="7">
    <location>
        <begin position="48"/>
        <end position="66"/>
    </location>
</feature>
<dbReference type="Gene3D" id="1.10.3720.10">
    <property type="entry name" value="MetI-like"/>
    <property type="match status" value="1"/>
</dbReference>
<dbReference type="InterPro" id="IPR035906">
    <property type="entry name" value="MetI-like_sf"/>
</dbReference>
<dbReference type="SUPFAM" id="SSF161098">
    <property type="entry name" value="MetI-like"/>
    <property type="match status" value="1"/>
</dbReference>
<protein>
    <recommendedName>
        <fullName evidence="8">ABC transmembrane type-1 domain-containing protein</fullName>
    </recommendedName>
</protein>
<name>X0V1V7_9ZZZZ</name>
<dbReference type="GO" id="GO:0005886">
    <property type="term" value="C:plasma membrane"/>
    <property type="evidence" value="ECO:0007669"/>
    <property type="project" value="UniProtKB-SubCell"/>
</dbReference>
<dbReference type="EMBL" id="BARS01026132">
    <property type="protein sequence ID" value="GAG12074.1"/>
    <property type="molecule type" value="Genomic_DNA"/>
</dbReference>
<proteinExistence type="predicted"/>
<evidence type="ECO:0000256" key="5">
    <source>
        <dbReference type="ARBA" id="ARBA00022989"/>
    </source>
</evidence>
<comment type="caution">
    <text evidence="9">The sequence shown here is derived from an EMBL/GenBank/DDBJ whole genome shotgun (WGS) entry which is preliminary data.</text>
</comment>
<keyword evidence="2" id="KW-0813">Transport</keyword>
<feature type="transmembrane region" description="Helical" evidence="7">
    <location>
        <begin position="86"/>
        <end position="108"/>
    </location>
</feature>
<evidence type="ECO:0000256" key="1">
    <source>
        <dbReference type="ARBA" id="ARBA00004651"/>
    </source>
</evidence>
<feature type="domain" description="ABC transmembrane type-1" evidence="8">
    <location>
        <begin position="1"/>
        <end position="108"/>
    </location>
</feature>
<keyword evidence="4 7" id="KW-0812">Transmembrane</keyword>
<evidence type="ECO:0000256" key="4">
    <source>
        <dbReference type="ARBA" id="ARBA00022692"/>
    </source>
</evidence>
<evidence type="ECO:0000313" key="9">
    <source>
        <dbReference type="EMBL" id="GAG12074.1"/>
    </source>
</evidence>
<keyword evidence="5 7" id="KW-1133">Transmembrane helix</keyword>
<organism evidence="9">
    <name type="scientific">marine sediment metagenome</name>
    <dbReference type="NCBI Taxonomy" id="412755"/>
    <lineage>
        <taxon>unclassified sequences</taxon>
        <taxon>metagenomes</taxon>
        <taxon>ecological metagenomes</taxon>
    </lineage>
</organism>
<comment type="subcellular location">
    <subcellularLocation>
        <location evidence="1">Cell membrane</location>
        <topology evidence="1">Multi-pass membrane protein</topology>
    </subcellularLocation>
</comment>
<dbReference type="PROSITE" id="PS50928">
    <property type="entry name" value="ABC_TM1"/>
    <property type="match status" value="1"/>
</dbReference>
<evidence type="ECO:0000256" key="3">
    <source>
        <dbReference type="ARBA" id="ARBA00022475"/>
    </source>
</evidence>
<accession>X0V1V7</accession>
<evidence type="ECO:0000256" key="7">
    <source>
        <dbReference type="SAM" id="Phobius"/>
    </source>
</evidence>
<keyword evidence="3" id="KW-1003">Cell membrane</keyword>
<evidence type="ECO:0000259" key="8">
    <source>
        <dbReference type="PROSITE" id="PS50928"/>
    </source>
</evidence>
<dbReference type="InterPro" id="IPR000515">
    <property type="entry name" value="MetI-like"/>
</dbReference>
<evidence type="ECO:0000256" key="6">
    <source>
        <dbReference type="ARBA" id="ARBA00023136"/>
    </source>
</evidence>
<gene>
    <name evidence="9" type="ORF">S01H1_41216</name>
</gene>
<dbReference type="Pfam" id="PF00528">
    <property type="entry name" value="BPD_transp_1"/>
    <property type="match status" value="1"/>
</dbReference>
<dbReference type="InterPro" id="IPR050366">
    <property type="entry name" value="BP-dependent_transpt_permease"/>
</dbReference>
<keyword evidence="6 7" id="KW-0472">Membrane</keyword>
<dbReference type="PANTHER" id="PTHR43386:SF1">
    <property type="entry name" value="D,D-DIPEPTIDE TRANSPORT SYSTEM PERMEASE PROTEIN DDPC-RELATED"/>
    <property type="match status" value="1"/>
</dbReference>
<reference evidence="9" key="1">
    <citation type="journal article" date="2014" name="Front. Microbiol.">
        <title>High frequency of phylogenetically diverse reductive dehalogenase-homologous genes in deep subseafloor sedimentary metagenomes.</title>
        <authorList>
            <person name="Kawai M."/>
            <person name="Futagami T."/>
            <person name="Toyoda A."/>
            <person name="Takaki Y."/>
            <person name="Nishi S."/>
            <person name="Hori S."/>
            <person name="Arai W."/>
            <person name="Tsubouchi T."/>
            <person name="Morono Y."/>
            <person name="Uchiyama I."/>
            <person name="Ito T."/>
            <person name="Fujiyama A."/>
            <person name="Inagaki F."/>
            <person name="Takami H."/>
        </authorList>
    </citation>
    <scope>NUCLEOTIDE SEQUENCE</scope>
    <source>
        <strain evidence="9">Expedition CK06-06</strain>
    </source>
</reference>
<sequence>MYGATASIKNRNYIIAVELNGASSFHIILKEILPNCMGQIFTKISLDVGWVILTASAMSYLGLGIQPPTPDLGSMVAEGTSFLPELWWISVFPSLAIILCVLAFNLLGDGIRDMLVSKEGL</sequence>